<keyword evidence="2 15" id="KW-1003">Cell membrane</keyword>
<keyword evidence="4 15" id="KW-0997">Cell inner membrane</keyword>
<dbReference type="Proteomes" id="UP000005289">
    <property type="component" value="Chromosome"/>
</dbReference>
<feature type="binding site" evidence="15">
    <location>
        <position position="401"/>
    </location>
    <ligand>
        <name>Zn(2+)</name>
        <dbReference type="ChEBI" id="CHEBI:29105"/>
        <note>ligand shared between dimeric partners</note>
    </ligand>
</feature>
<dbReference type="HOGENOM" id="CLU_003468_0_0_6"/>
<comment type="subcellular location">
    <subcellularLocation>
        <location evidence="15">Cytoplasm</location>
    </subcellularLocation>
    <subcellularLocation>
        <location evidence="15">Cell inner membrane</location>
        <topology evidence="15">Peripheral membrane protein</topology>
        <orientation evidence="15">Cytoplasmic side</orientation>
    </subcellularLocation>
</comment>
<accession>W0DLT2</accession>
<keyword evidence="7 15" id="KW-0540">Nuclease</keyword>
<dbReference type="Pfam" id="PF20833">
    <property type="entry name" value="RNase_E_G_Thio"/>
    <property type="match status" value="1"/>
</dbReference>
<dbReference type="OrthoDB" id="9804278at2"/>
<keyword evidence="5 15" id="KW-0698">rRNA processing</keyword>
<dbReference type="GO" id="GO:0008033">
    <property type="term" value="P:tRNA processing"/>
    <property type="evidence" value="ECO:0007669"/>
    <property type="project" value="UniProtKB-UniRule"/>
</dbReference>
<evidence type="ECO:0000256" key="11">
    <source>
        <dbReference type="ARBA" id="ARBA00022801"/>
    </source>
</evidence>
<keyword evidence="11 15" id="KW-0378">Hydrolase</keyword>
<dbReference type="Pfam" id="PF10150">
    <property type="entry name" value="RNase_E_G"/>
    <property type="match status" value="1"/>
</dbReference>
<comment type="function">
    <text evidence="15">Endoribonuclease that plays a central role in RNA processing and decay. Required for the maturation of 5S and 16S rRNAs and the majority of tRNAs. Also involved in the degradation of most mRNAs.</text>
</comment>
<feature type="region of interest" description="Required for zinc-mediated homotetramerization and catalytic activity" evidence="15">
    <location>
        <begin position="401"/>
        <end position="404"/>
    </location>
</feature>
<sequence>MKRILINATQPEELRVAMVDGQRLYDLDIELPSRERKKANIYKARITRVEPSLEAAFVNFGAERHGFLPFKEIARSAVGAPEDSDKPIREHLKEGLELLVQVEKEERGTKGAALTTYVSLAGRYLVLMPNNPRAGGVSRRIEGEDRAELREALAELNIPEGMGVIARTAGVGRTAEELQWDLDYMTALWSAILQASTEADAPALIHQESNVIIRALRDHMRNDVGEVIIDDDLVYRQALEFVERVMPNSLRKIKLYSDPVPLFNRYQVESQIESAFERMVALPSGGALVIDHTEALISIDVNSARATKGGDIEETALNTNLEAAEETARQLRIRDLGGLIVIDFIDMGSNKHQREVETRLRKALEMDRARVQVGRISRFGLLEMSRQRLRSSLGESSHITCPRCQGHGQIRSVESLALSILRLIEEEAMKDRTSLVLAKVPVDVGTFLLNEKRESLADIEDRHDVDVSILPAPQLLTPHFEVRRVRDDGRDEDLADKSTFEMLDDDTGDETLLEHDRRARPERPLVQGVALPKPVPSSAPAAAAREGLRSPPPPVAQPGFFARIWSSLFPGHRNGGEPEPAGSAETTERKDSATRQGGGRRHADSTDGSDKPRSRRSSRGRKDRTPAAEETPTLAGKPSGPGTTAADTRSERKQEPSKAASDDAGARPAESATADDERGDAARSTRSRRSRRGGRRRNKGRSNGTPGESESAGDTAAEPPASGGHAQASESTEGSGTAPATTSGAGERSSKPDAPMAEPVSRDATDTDATASEPSPTAAEIRQREARAALARMAASIPPETADAPAAPRGPHADAAGPDEAGSSAQAQAGPSDSGRESAPVAAPPTPAAQDRTLPVATATAPESERKRAPERSNDGSAAGAEAKPSEPPTAASESAAAQPETPAEATPAAADPAPAEATTSTEEAPPEAAKPKRARRPRKPRAASKGTDAAAETPQRDGSGTETPGSEASVDTGEKTPGPRKRRSRTKPAEPASATPDGDHAADSQPAEAVEPKPAANDR</sequence>
<keyword evidence="8 15" id="KW-0479">Metal-binding</keyword>
<dbReference type="InterPro" id="IPR012340">
    <property type="entry name" value="NA-bd_OB-fold"/>
</dbReference>
<keyword evidence="12 15" id="KW-0460">Magnesium</keyword>
<evidence type="ECO:0000313" key="19">
    <source>
        <dbReference type="Proteomes" id="UP000005289"/>
    </source>
</evidence>
<comment type="cofactor">
    <cofactor evidence="15">
        <name>Zn(2+)</name>
        <dbReference type="ChEBI" id="CHEBI:29105"/>
    </cofactor>
    <text evidence="15">Binds 2 Zn(2+) ions per homotetramer.</text>
</comment>
<comment type="similarity">
    <text evidence="1">Belongs to the RNase E/G family. RNase G subfamily.</text>
</comment>
<organism evidence="18 19">
    <name type="scientific">Thioalkalivibrio paradoxus ARh 1</name>
    <dbReference type="NCBI Taxonomy" id="713585"/>
    <lineage>
        <taxon>Bacteria</taxon>
        <taxon>Pseudomonadati</taxon>
        <taxon>Pseudomonadota</taxon>
        <taxon>Gammaproteobacteria</taxon>
        <taxon>Chromatiales</taxon>
        <taxon>Ectothiorhodospiraceae</taxon>
        <taxon>Thioalkalivibrio</taxon>
    </lineage>
</organism>
<dbReference type="GO" id="GO:0005737">
    <property type="term" value="C:cytoplasm"/>
    <property type="evidence" value="ECO:0007669"/>
    <property type="project" value="UniProtKB-SubCell"/>
</dbReference>
<evidence type="ECO:0000256" key="1">
    <source>
        <dbReference type="ARBA" id="ARBA00005663"/>
    </source>
</evidence>
<dbReference type="GO" id="GO:0008995">
    <property type="term" value="F:ribonuclease E activity"/>
    <property type="evidence" value="ECO:0007669"/>
    <property type="project" value="UniProtKB-EC"/>
</dbReference>
<comment type="similarity">
    <text evidence="15">Belongs to the RNase E/G family. RNase E subfamily.</text>
</comment>
<keyword evidence="15" id="KW-0862">Zinc</keyword>
<gene>
    <name evidence="15" type="primary">rne</name>
    <name evidence="18" type="ORF">THITH_07845</name>
</gene>
<dbReference type="PROSITE" id="PS50126">
    <property type="entry name" value="S1"/>
    <property type="match status" value="1"/>
</dbReference>
<comment type="cofactor">
    <cofactor evidence="15">
        <name>Mg(2+)</name>
        <dbReference type="ChEBI" id="CHEBI:18420"/>
    </cofactor>
    <text evidence="15">Binds 1 Mg(2+) ion per subunit.</text>
</comment>
<keyword evidence="3 15" id="KW-0963">Cytoplasm</keyword>
<dbReference type="HAMAP" id="MF_00970">
    <property type="entry name" value="RNase_E"/>
    <property type="match status" value="1"/>
</dbReference>
<feature type="binding site" evidence="15">
    <location>
        <position position="404"/>
    </location>
    <ligand>
        <name>Zn(2+)</name>
        <dbReference type="ChEBI" id="CHEBI:29105"/>
        <note>ligand shared between dimeric partners</note>
    </ligand>
</feature>
<keyword evidence="14 15" id="KW-0472">Membrane</keyword>
<protein>
    <recommendedName>
        <fullName evidence="15">Ribonuclease E</fullName>
        <shortName evidence="15">RNase E</shortName>
        <ecNumber evidence="15">3.1.26.12</ecNumber>
    </recommendedName>
</protein>
<reference evidence="18 19" key="1">
    <citation type="submission" date="2013-12" db="EMBL/GenBank/DDBJ databases">
        <authorList>
            <consortium name="DOE Joint Genome Institute"/>
            <person name="Muyzer G."/>
            <person name="Huntemann M."/>
            <person name="Han J."/>
            <person name="Chen A."/>
            <person name="Kyrpides N."/>
            <person name="Mavromatis K."/>
            <person name="Markowitz V."/>
            <person name="Palaniappan K."/>
            <person name="Ivanova N."/>
            <person name="Schaumberg A."/>
            <person name="Pati A."/>
            <person name="Liolios K."/>
            <person name="Nordberg H.P."/>
            <person name="Cantor M.N."/>
            <person name="Hua S.X."/>
            <person name="Woyke T."/>
        </authorList>
    </citation>
    <scope>NUCLEOTIDE SEQUENCE [LARGE SCALE GENOMIC DNA]</scope>
    <source>
        <strain evidence="18 19">ARh 1</strain>
    </source>
</reference>
<dbReference type="Pfam" id="PF00575">
    <property type="entry name" value="S1"/>
    <property type="match status" value="1"/>
</dbReference>
<feature type="compositionally biased region" description="Low complexity" evidence="16">
    <location>
        <begin position="889"/>
        <end position="928"/>
    </location>
</feature>
<evidence type="ECO:0000256" key="8">
    <source>
        <dbReference type="ARBA" id="ARBA00022723"/>
    </source>
</evidence>
<keyword evidence="13 15" id="KW-0694">RNA-binding</keyword>
<feature type="binding site" evidence="15">
    <location>
        <position position="343"/>
    </location>
    <ligand>
        <name>Mg(2+)</name>
        <dbReference type="ChEBI" id="CHEBI:18420"/>
        <note>catalytic</note>
    </ligand>
</feature>
<feature type="compositionally biased region" description="Basic residues" evidence="16">
    <location>
        <begin position="932"/>
        <end position="943"/>
    </location>
</feature>
<dbReference type="InterPro" id="IPR003029">
    <property type="entry name" value="S1_domain"/>
</dbReference>
<dbReference type="RefSeq" id="WP_006747681.1">
    <property type="nucleotide sequence ID" value="NZ_CP007029.1"/>
</dbReference>
<feature type="compositionally biased region" description="Basic and acidic residues" evidence="16">
    <location>
        <begin position="648"/>
        <end position="665"/>
    </location>
</feature>
<feature type="compositionally biased region" description="Polar residues" evidence="16">
    <location>
        <begin position="728"/>
        <end position="744"/>
    </location>
</feature>
<feature type="compositionally biased region" description="Basic and acidic residues" evidence="16">
    <location>
        <begin position="514"/>
        <end position="523"/>
    </location>
</feature>
<feature type="compositionally biased region" description="Low complexity" evidence="16">
    <location>
        <begin position="529"/>
        <end position="544"/>
    </location>
</feature>
<dbReference type="GO" id="GO:0009898">
    <property type="term" value="C:cytoplasmic side of plasma membrane"/>
    <property type="evidence" value="ECO:0007669"/>
    <property type="project" value="UniProtKB-UniRule"/>
</dbReference>
<dbReference type="KEGG" id="tti:THITH_07845"/>
<dbReference type="Gene3D" id="3.40.1260.20">
    <property type="entry name" value="Ribonuclease E, catalytic domain"/>
    <property type="match status" value="1"/>
</dbReference>
<dbReference type="InterPro" id="IPR019307">
    <property type="entry name" value="RNA-bd_AU-1/RNase_E/G"/>
</dbReference>
<dbReference type="EC" id="3.1.26.12" evidence="15"/>
<evidence type="ECO:0000256" key="9">
    <source>
        <dbReference type="ARBA" id="ARBA00022730"/>
    </source>
</evidence>
<comment type="catalytic activity">
    <reaction evidence="15">
        <text>Endonucleolytic cleavage of single-stranded RNA in A- and U-rich regions.</text>
        <dbReference type="EC" id="3.1.26.12"/>
    </reaction>
</comment>
<proteinExistence type="inferred from homology"/>
<dbReference type="PANTHER" id="PTHR30001:SF1">
    <property type="entry name" value="RIBONUCLEASE E_G-LIKE PROTEIN, CHLOROPLASTIC"/>
    <property type="match status" value="1"/>
</dbReference>
<dbReference type="InterPro" id="IPR028878">
    <property type="entry name" value="RNase_E"/>
</dbReference>
<evidence type="ECO:0000256" key="4">
    <source>
        <dbReference type="ARBA" id="ARBA00022519"/>
    </source>
</evidence>
<evidence type="ECO:0000256" key="3">
    <source>
        <dbReference type="ARBA" id="ARBA00022490"/>
    </source>
</evidence>
<evidence type="ECO:0000256" key="5">
    <source>
        <dbReference type="ARBA" id="ARBA00022552"/>
    </source>
</evidence>
<feature type="compositionally biased region" description="Basic residues" evidence="16">
    <location>
        <begin position="613"/>
        <end position="622"/>
    </location>
</feature>
<evidence type="ECO:0000256" key="12">
    <source>
        <dbReference type="ARBA" id="ARBA00022842"/>
    </source>
</evidence>
<dbReference type="Gene3D" id="2.40.50.140">
    <property type="entry name" value="Nucleic acid-binding proteins"/>
    <property type="match status" value="1"/>
</dbReference>
<evidence type="ECO:0000256" key="7">
    <source>
        <dbReference type="ARBA" id="ARBA00022722"/>
    </source>
</evidence>
<feature type="domain" description="S1 motif" evidence="17">
    <location>
        <begin position="39"/>
        <end position="117"/>
    </location>
</feature>
<dbReference type="AlphaFoldDB" id="W0DLT2"/>
<dbReference type="GO" id="GO:0006402">
    <property type="term" value="P:mRNA catabolic process"/>
    <property type="evidence" value="ECO:0007669"/>
    <property type="project" value="UniProtKB-UniRule"/>
</dbReference>
<dbReference type="STRING" id="713585.THITH_07845"/>
<dbReference type="GO" id="GO:0000049">
    <property type="term" value="F:tRNA binding"/>
    <property type="evidence" value="ECO:0007669"/>
    <property type="project" value="UniProtKB-KW"/>
</dbReference>
<dbReference type="InterPro" id="IPR004659">
    <property type="entry name" value="RNase_E/G"/>
</dbReference>
<evidence type="ECO:0000256" key="15">
    <source>
        <dbReference type="HAMAP-Rule" id="MF_00970"/>
    </source>
</evidence>
<dbReference type="PANTHER" id="PTHR30001">
    <property type="entry name" value="RIBONUCLEASE"/>
    <property type="match status" value="1"/>
</dbReference>
<dbReference type="CDD" id="cd04453">
    <property type="entry name" value="S1_RNase_E"/>
    <property type="match status" value="1"/>
</dbReference>
<dbReference type="GO" id="GO:0019843">
    <property type="term" value="F:rRNA binding"/>
    <property type="evidence" value="ECO:0007669"/>
    <property type="project" value="UniProtKB-KW"/>
</dbReference>
<dbReference type="NCBIfam" id="TIGR00757">
    <property type="entry name" value="RNaseEG"/>
    <property type="match status" value="1"/>
</dbReference>
<keyword evidence="15" id="KW-0820">tRNA-binding</keyword>
<evidence type="ECO:0000256" key="14">
    <source>
        <dbReference type="ARBA" id="ARBA00023136"/>
    </source>
</evidence>
<dbReference type="GO" id="GO:0006364">
    <property type="term" value="P:rRNA processing"/>
    <property type="evidence" value="ECO:0007669"/>
    <property type="project" value="UniProtKB-UniRule"/>
</dbReference>
<evidence type="ECO:0000259" key="17">
    <source>
        <dbReference type="PROSITE" id="PS50126"/>
    </source>
</evidence>
<evidence type="ECO:0000313" key="18">
    <source>
        <dbReference type="EMBL" id="AHE98187.1"/>
    </source>
</evidence>
<keyword evidence="6 15" id="KW-0819">tRNA processing</keyword>
<keyword evidence="19" id="KW-1185">Reference proteome</keyword>
<dbReference type="GO" id="GO:0008270">
    <property type="term" value="F:zinc ion binding"/>
    <property type="evidence" value="ECO:0007669"/>
    <property type="project" value="UniProtKB-UniRule"/>
</dbReference>
<feature type="compositionally biased region" description="Polar residues" evidence="16">
    <location>
        <begin position="957"/>
        <end position="967"/>
    </location>
</feature>
<dbReference type="SUPFAM" id="SSF50249">
    <property type="entry name" value="Nucleic acid-binding proteins"/>
    <property type="match status" value="1"/>
</dbReference>
<comment type="subunit">
    <text evidence="15">Component of the RNA degradosome, which is a multiprotein complex involved in RNA processing and mRNA degradation. Within the RNA degradosome, RNase E assembles into a homotetramer formed by a dimer of dimers.</text>
</comment>
<name>W0DLT2_9GAMM</name>
<evidence type="ECO:0000256" key="2">
    <source>
        <dbReference type="ARBA" id="ARBA00022475"/>
    </source>
</evidence>
<keyword evidence="9 15" id="KW-0699">rRNA-binding</keyword>
<feature type="binding site" evidence="15">
    <location>
        <position position="300"/>
    </location>
    <ligand>
        <name>Mg(2+)</name>
        <dbReference type="ChEBI" id="CHEBI:18420"/>
        <note>catalytic</note>
    </ligand>
</feature>
<feature type="compositionally biased region" description="Basic residues" evidence="16">
    <location>
        <begin position="685"/>
        <end position="700"/>
    </location>
</feature>
<evidence type="ECO:0000256" key="10">
    <source>
        <dbReference type="ARBA" id="ARBA00022759"/>
    </source>
</evidence>
<keyword evidence="10 15" id="KW-0255">Endonuclease</keyword>
<feature type="compositionally biased region" description="Basic and acidic residues" evidence="16">
    <location>
        <begin position="601"/>
        <end position="612"/>
    </location>
</feature>
<feature type="region of interest" description="Disordered" evidence="16">
    <location>
        <begin position="514"/>
        <end position="1020"/>
    </location>
</feature>
<dbReference type="SMART" id="SM00316">
    <property type="entry name" value="S1"/>
    <property type="match status" value="1"/>
</dbReference>
<evidence type="ECO:0000256" key="6">
    <source>
        <dbReference type="ARBA" id="ARBA00022694"/>
    </source>
</evidence>
<feature type="compositionally biased region" description="Basic and acidic residues" evidence="16">
    <location>
        <begin position="863"/>
        <end position="874"/>
    </location>
</feature>
<feature type="compositionally biased region" description="Low complexity" evidence="16">
    <location>
        <begin position="821"/>
        <end position="830"/>
    </location>
</feature>
<dbReference type="EMBL" id="CP007029">
    <property type="protein sequence ID" value="AHE98187.1"/>
    <property type="molecule type" value="Genomic_DNA"/>
</dbReference>
<dbReference type="InterPro" id="IPR048583">
    <property type="entry name" value="RNase_E_G_thioredoxin-like"/>
</dbReference>
<evidence type="ECO:0000256" key="13">
    <source>
        <dbReference type="ARBA" id="ARBA00022884"/>
    </source>
</evidence>
<dbReference type="GO" id="GO:0000287">
    <property type="term" value="F:magnesium ion binding"/>
    <property type="evidence" value="ECO:0007669"/>
    <property type="project" value="UniProtKB-UniRule"/>
</dbReference>
<evidence type="ECO:0000256" key="16">
    <source>
        <dbReference type="SAM" id="MobiDB-lite"/>
    </source>
</evidence>